<name>A0A1H4CW95_9RHOB</name>
<dbReference type="InterPro" id="IPR019734">
    <property type="entry name" value="TPR_rpt"/>
</dbReference>
<evidence type="ECO:0000256" key="1">
    <source>
        <dbReference type="ARBA" id="ARBA00022679"/>
    </source>
</evidence>
<gene>
    <name evidence="2" type="ORF">SAMN05444370_10869</name>
</gene>
<proteinExistence type="predicted"/>
<evidence type="ECO:0000313" key="2">
    <source>
        <dbReference type="EMBL" id="SEA64600.1"/>
    </source>
</evidence>
<accession>A0A1H4CW95</accession>
<dbReference type="InterPro" id="IPR011990">
    <property type="entry name" value="TPR-like_helical_dom_sf"/>
</dbReference>
<dbReference type="Proteomes" id="UP000198703">
    <property type="component" value="Unassembled WGS sequence"/>
</dbReference>
<dbReference type="STRING" id="89524.SAMN05444370_10869"/>
<keyword evidence="1 2" id="KW-0808">Transferase</keyword>
<dbReference type="PANTHER" id="PTHR12788:SF10">
    <property type="entry name" value="PROTEIN-TYROSINE SULFOTRANSFERASE"/>
    <property type="match status" value="1"/>
</dbReference>
<reference evidence="2 3" key="1">
    <citation type="submission" date="2016-10" db="EMBL/GenBank/DDBJ databases">
        <authorList>
            <person name="de Groot N.N."/>
        </authorList>
    </citation>
    <scope>NUCLEOTIDE SEQUENCE [LARGE SCALE GENOMIC DNA]</scope>
    <source>
        <strain evidence="2 3">DSM 15345</strain>
    </source>
</reference>
<dbReference type="GO" id="GO:0008476">
    <property type="term" value="F:protein-tyrosine sulfotransferase activity"/>
    <property type="evidence" value="ECO:0007669"/>
    <property type="project" value="InterPro"/>
</dbReference>
<dbReference type="Gene3D" id="1.25.40.10">
    <property type="entry name" value="Tetratricopeptide repeat domain"/>
    <property type="match status" value="1"/>
</dbReference>
<dbReference type="InterPro" id="IPR027417">
    <property type="entry name" value="P-loop_NTPase"/>
</dbReference>
<dbReference type="PANTHER" id="PTHR12788">
    <property type="entry name" value="PROTEIN-TYROSINE SULFOTRANSFERASE 2"/>
    <property type="match status" value="1"/>
</dbReference>
<dbReference type="SMART" id="SM00028">
    <property type="entry name" value="TPR"/>
    <property type="match status" value="4"/>
</dbReference>
<dbReference type="Gene3D" id="3.40.50.300">
    <property type="entry name" value="P-loop containing nucleotide triphosphate hydrolases"/>
    <property type="match status" value="1"/>
</dbReference>
<dbReference type="Pfam" id="PF13469">
    <property type="entry name" value="Sulfotransfer_3"/>
    <property type="match status" value="1"/>
</dbReference>
<protein>
    <submittedName>
        <fullName evidence="2">Sulfotransferase family protein</fullName>
    </submittedName>
</protein>
<dbReference type="InterPro" id="IPR026634">
    <property type="entry name" value="TPST-like"/>
</dbReference>
<keyword evidence="3" id="KW-1185">Reference proteome</keyword>
<dbReference type="SUPFAM" id="SSF48452">
    <property type="entry name" value="TPR-like"/>
    <property type="match status" value="1"/>
</dbReference>
<organism evidence="2 3">
    <name type="scientific">Rubrimonas cliftonensis</name>
    <dbReference type="NCBI Taxonomy" id="89524"/>
    <lineage>
        <taxon>Bacteria</taxon>
        <taxon>Pseudomonadati</taxon>
        <taxon>Pseudomonadota</taxon>
        <taxon>Alphaproteobacteria</taxon>
        <taxon>Rhodobacterales</taxon>
        <taxon>Paracoccaceae</taxon>
        <taxon>Rubrimonas</taxon>
    </lineage>
</organism>
<dbReference type="SUPFAM" id="SSF52540">
    <property type="entry name" value="P-loop containing nucleoside triphosphate hydrolases"/>
    <property type="match status" value="1"/>
</dbReference>
<dbReference type="EMBL" id="FNQM01000008">
    <property type="protein sequence ID" value="SEA64600.1"/>
    <property type="molecule type" value="Genomic_DNA"/>
</dbReference>
<sequence length="510" mass="54676">MTGAAAETADFPELAAARALWSADRRDAALAAFAAAAGARPRNVKALLEAARAHGACFEIARAERLLEQAQAVGGGDPRVATAIAASYGRIFRERRAIALLEAMAPRPPAARAELAALYERIGRLDAALDEIEACRAAAPDAPELLLALGRVLRRKGDARPAAAALRRALALSSAPPLAAEAWSELSYLHDAAGEFDAAAAAIDRAHAVIRAGPDIARLLAQAAANNRAVERLSQAFGRERLAAWRARSPERRSEAVGHLIGFPRSGTTLLEQRLDAHPGVVASPERPLYLRDLLPALCRAGGGPLSLASLDAAPEAAVAALRARYLSGMAAALGEDLGGRLHIDKNPNHTGLLPGLLRLFPESRVVTALRDPRDVVTSCVMRTFRVTEFSAMLLDWGSAAALYAVEMGAWLRYRAALDPAQLVETRYEDGLDDFAGETRRTLAALGLPWDDAVLGYRERLADKAVNSPTQTEVRRPPHRGAVGRWRNHEARLAPHMDVLRPFVEAFGYD</sequence>
<evidence type="ECO:0000313" key="3">
    <source>
        <dbReference type="Proteomes" id="UP000198703"/>
    </source>
</evidence>
<dbReference type="AlphaFoldDB" id="A0A1H4CW95"/>
<dbReference type="RefSeq" id="WP_175478905.1">
    <property type="nucleotide sequence ID" value="NZ_FNQM01000008.1"/>
</dbReference>